<dbReference type="EMBL" id="AEPV01000080">
    <property type="protein sequence ID" value="EFU73102.1"/>
    <property type="molecule type" value="Genomic_DNA"/>
</dbReference>
<dbReference type="AlphaFoldDB" id="E6LI67"/>
<gene>
    <name evidence="1" type="ORF">HMPREF9088_2057</name>
</gene>
<evidence type="ECO:0000313" key="2">
    <source>
        <dbReference type="Proteomes" id="UP000010296"/>
    </source>
</evidence>
<proteinExistence type="predicted"/>
<dbReference type="HOGENOM" id="CLU_035706_14_0_9"/>
<comment type="caution">
    <text evidence="1">The sequence shown here is derived from an EMBL/GenBank/DDBJ whole genome shotgun (WGS) entry which is preliminary data.</text>
</comment>
<reference evidence="1 2" key="1">
    <citation type="submission" date="2010-12" db="EMBL/GenBank/DDBJ databases">
        <authorList>
            <person name="Muzny D."/>
            <person name="Qin X."/>
            <person name="Deng J."/>
            <person name="Jiang H."/>
            <person name="Liu Y."/>
            <person name="Qu J."/>
            <person name="Song X.-Z."/>
            <person name="Zhang L."/>
            <person name="Thornton R."/>
            <person name="Coyle M."/>
            <person name="Francisco L."/>
            <person name="Jackson L."/>
            <person name="Javaid M."/>
            <person name="Korchina V."/>
            <person name="Kovar C."/>
            <person name="Mata R."/>
            <person name="Mathew T."/>
            <person name="Ngo R."/>
            <person name="Nguyen L."/>
            <person name="Nguyen N."/>
            <person name="Okwuonu G."/>
            <person name="Ongeri F."/>
            <person name="Pham C."/>
            <person name="Simmons D."/>
            <person name="Wilczek-Boney K."/>
            <person name="Hale W."/>
            <person name="Jakkamsetti A."/>
            <person name="Pham P."/>
            <person name="Ruth R."/>
            <person name="San Lucas F."/>
            <person name="Warren J."/>
            <person name="Zhang J."/>
            <person name="Zhao Z."/>
            <person name="Zhou C."/>
            <person name="Zhu D."/>
            <person name="Lee S."/>
            <person name="Bess C."/>
            <person name="Blankenburg K."/>
            <person name="Forbes L."/>
            <person name="Fu Q."/>
            <person name="Gubbala S."/>
            <person name="Hirani K."/>
            <person name="Jayaseelan J.C."/>
            <person name="Lara F."/>
            <person name="Munidasa M."/>
            <person name="Palculict T."/>
            <person name="Patil S."/>
            <person name="Pu L.-L."/>
            <person name="Saada N."/>
            <person name="Tang L."/>
            <person name="Weissenberger G."/>
            <person name="Zhu Y."/>
            <person name="Hemphill L."/>
            <person name="Shang Y."/>
            <person name="Youmans B."/>
            <person name="Ayvaz T."/>
            <person name="Ross M."/>
            <person name="Santibanez J."/>
            <person name="Aqrawi P."/>
            <person name="Gross S."/>
            <person name="Joshi V."/>
            <person name="Fowler G."/>
            <person name="Nazareth L."/>
            <person name="Reid J."/>
            <person name="Worley K."/>
            <person name="Petrosino J."/>
            <person name="Highlander S."/>
            <person name="Gibbs R."/>
        </authorList>
    </citation>
    <scope>NUCLEOTIDE SEQUENCE [LARGE SCALE GENOMIC DNA]</scope>
    <source>
        <strain evidence="2">DSM 15952 / CCUG 50447 / LMG 22039 / TP 1.5</strain>
    </source>
</reference>
<protein>
    <recommendedName>
        <fullName evidence="3">IS30 family transposase</fullName>
    </recommendedName>
</protein>
<dbReference type="PATRIC" id="fig|888064.11.peg.1679"/>
<sequence>MIDAYMKAHEPVAKTSQMLKRSRQTIYNVCVYFKDGHTALEYYQNYKKKWAKCRRHSIVLPAEQVSYIRKKVVQGWSTDVIIGRAVFPIGCSVRTLYRMFKTGIFDCSDLPMKGKRKPNGHQEKRGKQAFRSLIHDCSMISSMTQVKQIIQ</sequence>
<keyword evidence="2" id="KW-1185">Reference proteome</keyword>
<accession>E6LI67</accession>
<evidence type="ECO:0008006" key="3">
    <source>
        <dbReference type="Google" id="ProtNLM"/>
    </source>
</evidence>
<evidence type="ECO:0000313" key="1">
    <source>
        <dbReference type="EMBL" id="EFU73102.1"/>
    </source>
</evidence>
<name>E6LI67_ENTI1</name>
<dbReference type="Proteomes" id="UP000010296">
    <property type="component" value="Unassembled WGS sequence"/>
</dbReference>
<organism evidence="1 2">
    <name type="scientific">Enterococcus italicus (strain DSM 15952 / CCUG 50447 / LMG 22039 / TP 1.5)</name>
    <dbReference type="NCBI Taxonomy" id="888064"/>
    <lineage>
        <taxon>Bacteria</taxon>
        <taxon>Bacillati</taxon>
        <taxon>Bacillota</taxon>
        <taxon>Bacilli</taxon>
        <taxon>Lactobacillales</taxon>
        <taxon>Enterococcaceae</taxon>
        <taxon>Enterococcus</taxon>
    </lineage>
</organism>
<dbReference type="eggNOG" id="COG2826">
    <property type="taxonomic scope" value="Bacteria"/>
</dbReference>
<dbReference type="STRING" id="888064.HMPREF9088_2057"/>